<evidence type="ECO:0000259" key="4">
    <source>
        <dbReference type="PROSITE" id="PS51286"/>
    </source>
</evidence>
<reference evidence="5" key="1">
    <citation type="submission" date="2019-09" db="EMBL/GenBank/DDBJ databases">
        <title>Bird 10,000 Genomes (B10K) Project - Family phase.</title>
        <authorList>
            <person name="Zhang G."/>
        </authorList>
    </citation>
    <scope>NUCLEOTIDE SEQUENCE</scope>
    <source>
        <strain evidence="5">B10K-DU-001-08</strain>
        <tissue evidence="5">Muscle</tissue>
    </source>
</reference>
<evidence type="ECO:0000313" key="6">
    <source>
        <dbReference type="Proteomes" id="UP000613066"/>
    </source>
</evidence>
<feature type="region of interest" description="Disordered" evidence="3">
    <location>
        <begin position="673"/>
        <end position="736"/>
    </location>
</feature>
<feature type="compositionally biased region" description="Low complexity" evidence="3">
    <location>
        <begin position="95"/>
        <end position="106"/>
    </location>
</feature>
<dbReference type="EMBL" id="WBMW01000420">
    <property type="protein sequence ID" value="NXC38373.1"/>
    <property type="molecule type" value="Genomic_DNA"/>
</dbReference>
<evidence type="ECO:0000313" key="5">
    <source>
        <dbReference type="EMBL" id="NXC38373.1"/>
    </source>
</evidence>
<gene>
    <name evidence="5" type="primary">Fastkd5</name>
    <name evidence="5" type="ORF">PENPIL_R13909</name>
</gene>
<dbReference type="CDD" id="cd23739">
    <property type="entry name" value="TBRG4-like_N"/>
    <property type="match status" value="1"/>
</dbReference>
<feature type="compositionally biased region" description="Basic and acidic residues" evidence="3">
    <location>
        <begin position="145"/>
        <end position="158"/>
    </location>
</feature>
<dbReference type="InterPro" id="IPR010622">
    <property type="entry name" value="FAST_Leu-rich"/>
</dbReference>
<dbReference type="OrthoDB" id="10064757at2759"/>
<accession>A0A851N8I8</accession>
<dbReference type="InterPro" id="IPR050870">
    <property type="entry name" value="FAST_kinase"/>
</dbReference>
<dbReference type="GO" id="GO:0044528">
    <property type="term" value="P:regulation of mitochondrial mRNA stability"/>
    <property type="evidence" value="ECO:0007669"/>
    <property type="project" value="InterPro"/>
</dbReference>
<protein>
    <submittedName>
        <fullName evidence="5">FAKD5 protein</fullName>
    </submittedName>
</protein>
<feature type="compositionally biased region" description="Basic and acidic residues" evidence="3">
    <location>
        <begin position="25"/>
        <end position="38"/>
    </location>
</feature>
<dbReference type="GO" id="GO:0005759">
    <property type="term" value="C:mitochondrial matrix"/>
    <property type="evidence" value="ECO:0007669"/>
    <property type="project" value="TreeGrafter"/>
</dbReference>
<dbReference type="InterPro" id="IPR013584">
    <property type="entry name" value="RAP"/>
</dbReference>
<dbReference type="PROSITE" id="PS51286">
    <property type="entry name" value="RAP"/>
    <property type="match status" value="1"/>
</dbReference>
<name>A0A851N8I8_9GALL</name>
<dbReference type="Proteomes" id="UP000613066">
    <property type="component" value="Unassembled WGS sequence"/>
</dbReference>
<feature type="non-terminal residue" evidence="5">
    <location>
        <position position="1"/>
    </location>
</feature>
<evidence type="ECO:0000256" key="1">
    <source>
        <dbReference type="ARBA" id="ARBA00004173"/>
    </source>
</evidence>
<dbReference type="GO" id="GO:0000963">
    <property type="term" value="P:mitochondrial RNA processing"/>
    <property type="evidence" value="ECO:0007669"/>
    <property type="project" value="TreeGrafter"/>
</dbReference>
<dbReference type="GO" id="GO:0003723">
    <property type="term" value="F:RNA binding"/>
    <property type="evidence" value="ECO:0007669"/>
    <property type="project" value="TreeGrafter"/>
</dbReference>
<dbReference type="InterPro" id="IPR013579">
    <property type="entry name" value="FAST_2"/>
</dbReference>
<feature type="region of interest" description="Disordered" evidence="3">
    <location>
        <begin position="25"/>
        <end position="54"/>
    </location>
</feature>
<feature type="region of interest" description="Disordered" evidence="3">
    <location>
        <begin position="95"/>
        <end position="161"/>
    </location>
</feature>
<evidence type="ECO:0000256" key="2">
    <source>
        <dbReference type="ARBA" id="ARBA00023128"/>
    </source>
</evidence>
<dbReference type="Pfam" id="PF08368">
    <property type="entry name" value="FAST_2"/>
    <property type="match status" value="1"/>
</dbReference>
<organism evidence="5 6">
    <name type="scientific">Penelope pileata</name>
    <dbReference type="NCBI Taxonomy" id="1118817"/>
    <lineage>
        <taxon>Eukaryota</taxon>
        <taxon>Metazoa</taxon>
        <taxon>Chordata</taxon>
        <taxon>Craniata</taxon>
        <taxon>Vertebrata</taxon>
        <taxon>Euteleostomi</taxon>
        <taxon>Archelosauria</taxon>
        <taxon>Archosauria</taxon>
        <taxon>Dinosauria</taxon>
        <taxon>Saurischia</taxon>
        <taxon>Theropoda</taxon>
        <taxon>Coelurosauria</taxon>
        <taxon>Aves</taxon>
        <taxon>Neognathae</taxon>
        <taxon>Galloanserae</taxon>
        <taxon>Galliformes</taxon>
        <taxon>Cracidae</taxon>
        <taxon>Penelope</taxon>
    </lineage>
</organism>
<dbReference type="AlphaFoldDB" id="A0A851N8I8"/>
<keyword evidence="6" id="KW-1185">Reference proteome</keyword>
<dbReference type="GO" id="GO:0035770">
    <property type="term" value="C:ribonucleoprotein granule"/>
    <property type="evidence" value="ECO:0007669"/>
    <property type="project" value="TreeGrafter"/>
</dbReference>
<sequence length="814" mass="91452">MATVLIWRRFPRLSRATTFLTTAKCEAERGSDKSKQKAAETPGTPNTRPESAATIQLLDPSDYRVLYNPSAYAKSRTASQQRAAGRCSQALGDASASAGSARGQHAFPTTSAQALPPVRNALPKPRQAVSARLSAAHPEEEEAEMEKAEMHDSKEDPRVFQQGRPEYKSLSYDKFEPIETLPAEEGDSILHSISISEGSQSPGAILSYFHKLSRLPAEQHAVLLSDRRFNALCRCAVESIQLFSTPDLITILKACVRLAVPPAHPVLNACENEFCRRVWDMELDQLLLVADCWRCLERSVPSYLSILFSYANLHWKELTLPQFVQLVYIIGEGRKSPADLMPKLESVIVKYLDSCTLEEVGAVCLGLFKSISGISDHVMRKIADRVSQQMEDMSTYALVNVLKMLRYTRMDHLPLLRKLGKVVPTQIPAINIQGIMHITLTCSSLHYYDEGILTAAATSLPSKVTYCRSKDAAKFLWSFGCLNYEPPNEEEFYSSLIEQMHRKLHEFDRFPEHLLTGLLGLAFVKRYPEELIDYALRDEFVHKVRGSKYDLGKDLFTLGRSVEIECPSYQGSRLAPQLYEELTEMVLNFAEQEIYVRPEIVEAASLLQSMLGGPEYVKSHMILPHTRSSDLEVHLAMDGRPIPFNLREAVADRKLKDIGVSLTDELMTQLIQGTASSQPPAEAENETTAPGQGWDKEARTPRPSRLGRPITTDTRLQVTPPLGSCPGASHPVVPRQQPGGVRLAIQVSNRNHYCYASKRLLGLHCMKRRQLRQLGYTVVELPFWEWFPLLKRTRSEKLSYLHYKVFNPALLRGA</sequence>
<feature type="non-terminal residue" evidence="5">
    <location>
        <position position="814"/>
    </location>
</feature>
<keyword evidence="2" id="KW-0496">Mitochondrion</keyword>
<dbReference type="Pfam" id="PF08373">
    <property type="entry name" value="RAP"/>
    <property type="match status" value="1"/>
</dbReference>
<evidence type="ECO:0000256" key="3">
    <source>
        <dbReference type="SAM" id="MobiDB-lite"/>
    </source>
</evidence>
<comment type="caution">
    <text evidence="5">The sequence shown here is derived from an EMBL/GenBank/DDBJ whole genome shotgun (WGS) entry which is preliminary data.</text>
</comment>
<dbReference type="PANTHER" id="PTHR21228:SF70">
    <property type="entry name" value="FAST KINASE DOMAIN-CONTAINING PROTEIN 5, MITOCHONDRIAL"/>
    <property type="match status" value="1"/>
</dbReference>
<dbReference type="PANTHER" id="PTHR21228">
    <property type="entry name" value="FAST LEU-RICH DOMAIN-CONTAINING"/>
    <property type="match status" value="1"/>
</dbReference>
<comment type="subcellular location">
    <subcellularLocation>
        <location evidence="1">Mitochondrion</location>
    </subcellularLocation>
</comment>
<proteinExistence type="predicted"/>
<dbReference type="SMART" id="SM00952">
    <property type="entry name" value="RAP"/>
    <property type="match status" value="1"/>
</dbReference>
<dbReference type="Pfam" id="PF06743">
    <property type="entry name" value="FAST_1"/>
    <property type="match status" value="1"/>
</dbReference>
<feature type="domain" description="RAP" evidence="4">
    <location>
        <begin position="743"/>
        <end position="803"/>
    </location>
</feature>